<protein>
    <recommendedName>
        <fullName evidence="4">DUF4169 domain-containing protein</fullName>
    </recommendedName>
</protein>
<sequence length="62" mass="6972">MLFFDEDSADSNIKRAMRLARRARKELRESEAVNPRKAAAARRQYGGRSASNARGTDEEDGD</sequence>
<evidence type="ECO:0000313" key="3">
    <source>
        <dbReference type="Proteomes" id="UP001432046"/>
    </source>
</evidence>
<reference evidence="2" key="1">
    <citation type="journal article" date="2021" name="Int. J. Syst. Evol. Microbiol.">
        <title>Bradyrhizobium septentrionale sp. nov. (sv. septentrionale) and Bradyrhizobium quebecense sp. nov. (sv. septentrionale) associated with legumes native to Canada possess rearranged symbiosis genes and numerous insertion sequences.</title>
        <authorList>
            <person name="Bromfield E.S.P."/>
            <person name="Cloutier S."/>
        </authorList>
    </citation>
    <scope>NUCLEOTIDE SEQUENCE</scope>
    <source>
        <strain evidence="2">5S5</strain>
    </source>
</reference>
<feature type="region of interest" description="Disordered" evidence="1">
    <location>
        <begin position="24"/>
        <end position="62"/>
    </location>
</feature>
<dbReference type="Proteomes" id="UP001432046">
    <property type="component" value="Chromosome"/>
</dbReference>
<proteinExistence type="predicted"/>
<evidence type="ECO:0008006" key="4">
    <source>
        <dbReference type="Google" id="ProtNLM"/>
    </source>
</evidence>
<organism evidence="2 3">
    <name type="scientific">Bradyrhizobium septentrionale</name>
    <dbReference type="NCBI Taxonomy" id="1404411"/>
    <lineage>
        <taxon>Bacteria</taxon>
        <taxon>Pseudomonadati</taxon>
        <taxon>Pseudomonadota</taxon>
        <taxon>Alphaproteobacteria</taxon>
        <taxon>Hyphomicrobiales</taxon>
        <taxon>Nitrobacteraceae</taxon>
        <taxon>Bradyrhizobium</taxon>
    </lineage>
</organism>
<evidence type="ECO:0000256" key="1">
    <source>
        <dbReference type="SAM" id="MobiDB-lite"/>
    </source>
</evidence>
<dbReference type="RefSeq" id="WP_338028965.1">
    <property type="nucleotide sequence ID" value="NZ_CP088285.1"/>
</dbReference>
<dbReference type="EMBL" id="CP147711">
    <property type="protein sequence ID" value="WXC84105.1"/>
    <property type="molecule type" value="Genomic_DNA"/>
</dbReference>
<reference evidence="2" key="2">
    <citation type="submission" date="2024-03" db="EMBL/GenBank/DDBJ databases">
        <authorList>
            <person name="Bromfield E.S.P."/>
            <person name="Cloutier S."/>
        </authorList>
    </citation>
    <scope>NUCLEOTIDE SEQUENCE</scope>
    <source>
        <strain evidence="2">5S5</strain>
    </source>
</reference>
<evidence type="ECO:0000313" key="2">
    <source>
        <dbReference type="EMBL" id="WXC84105.1"/>
    </source>
</evidence>
<keyword evidence="3" id="KW-1185">Reference proteome</keyword>
<name>A0ABZ2P9Z9_9BRAD</name>
<gene>
    <name evidence="2" type="ORF">WDK88_22230</name>
</gene>
<accession>A0ABZ2P9Z9</accession>